<dbReference type="EMBL" id="CCKQ01007467">
    <property type="protein sequence ID" value="CDW78841.1"/>
    <property type="molecule type" value="Genomic_DNA"/>
</dbReference>
<sequence length="136" mass="15717">MNQIILSGTVNLPSKTDYLTQFIKKEVFIPSHQNFQSLIEGYQSTIIMIAVVLVTQSFNMQIVYASMEYETNQKLTRDKNILIRPFLTSKLALIVEKDLNSPQDNKAMLELLKEYLLVIIEFQFIGNGKQIKERQS</sequence>
<protein>
    <submittedName>
        <fullName evidence="1">Uncharacterized protein</fullName>
    </submittedName>
</protein>
<proteinExistence type="predicted"/>
<accession>A0A078AAE4</accession>
<evidence type="ECO:0000313" key="2">
    <source>
        <dbReference type="Proteomes" id="UP000039865"/>
    </source>
</evidence>
<reference evidence="1 2" key="1">
    <citation type="submission" date="2014-06" db="EMBL/GenBank/DDBJ databases">
        <authorList>
            <person name="Swart Estienne"/>
        </authorList>
    </citation>
    <scope>NUCLEOTIDE SEQUENCE [LARGE SCALE GENOMIC DNA]</scope>
    <source>
        <strain evidence="1 2">130c</strain>
    </source>
</reference>
<evidence type="ECO:0000313" key="1">
    <source>
        <dbReference type="EMBL" id="CDW78841.1"/>
    </source>
</evidence>
<gene>
    <name evidence="1" type="primary">Contig11560.g12372</name>
    <name evidence="1" type="ORF">STYLEM_7825</name>
</gene>
<keyword evidence="2" id="KW-1185">Reference proteome</keyword>
<organism evidence="1 2">
    <name type="scientific">Stylonychia lemnae</name>
    <name type="common">Ciliate</name>
    <dbReference type="NCBI Taxonomy" id="5949"/>
    <lineage>
        <taxon>Eukaryota</taxon>
        <taxon>Sar</taxon>
        <taxon>Alveolata</taxon>
        <taxon>Ciliophora</taxon>
        <taxon>Intramacronucleata</taxon>
        <taxon>Spirotrichea</taxon>
        <taxon>Stichotrichia</taxon>
        <taxon>Sporadotrichida</taxon>
        <taxon>Oxytrichidae</taxon>
        <taxon>Stylonychinae</taxon>
        <taxon>Stylonychia</taxon>
    </lineage>
</organism>
<name>A0A078AAE4_STYLE</name>
<dbReference type="Proteomes" id="UP000039865">
    <property type="component" value="Unassembled WGS sequence"/>
</dbReference>
<dbReference type="AlphaFoldDB" id="A0A078AAE4"/>
<dbReference type="InParanoid" id="A0A078AAE4"/>